<dbReference type="EMBL" id="JALHLE010000072">
    <property type="protein sequence ID" value="MCJ2181093.1"/>
    <property type="molecule type" value="Genomic_DNA"/>
</dbReference>
<dbReference type="InterPro" id="IPR009057">
    <property type="entry name" value="Homeodomain-like_sf"/>
</dbReference>
<reference evidence="3" key="1">
    <citation type="submission" date="2022-03" db="EMBL/GenBank/DDBJ databases">
        <title>Identification of a novel bacterium isolated from mangrove sediments.</title>
        <authorList>
            <person name="Pan X."/>
        </authorList>
    </citation>
    <scope>NUCLEOTIDE SEQUENCE</scope>
    <source>
        <strain evidence="3">B2580</strain>
    </source>
</reference>
<evidence type="ECO:0000259" key="2">
    <source>
        <dbReference type="PROSITE" id="PS50994"/>
    </source>
</evidence>
<dbReference type="PROSITE" id="PS50994">
    <property type="entry name" value="INTEGRASE"/>
    <property type="match status" value="1"/>
</dbReference>
<dbReference type="InterPro" id="IPR002514">
    <property type="entry name" value="Transposase_8"/>
</dbReference>
<evidence type="ECO:0000256" key="1">
    <source>
        <dbReference type="SAM" id="Coils"/>
    </source>
</evidence>
<organism evidence="3 4">
    <name type="scientific">Novosphingobium album</name>
    <name type="common">ex Hu et al. 2023</name>
    <dbReference type="NCBI Taxonomy" id="2930093"/>
    <lineage>
        <taxon>Bacteria</taxon>
        <taxon>Pseudomonadati</taxon>
        <taxon>Pseudomonadota</taxon>
        <taxon>Alphaproteobacteria</taxon>
        <taxon>Sphingomonadales</taxon>
        <taxon>Sphingomonadaceae</taxon>
        <taxon>Novosphingobium</taxon>
    </lineage>
</organism>
<dbReference type="Pfam" id="PF01527">
    <property type="entry name" value="HTH_Tnp_1"/>
    <property type="match status" value="1"/>
</dbReference>
<dbReference type="Gene3D" id="3.30.420.10">
    <property type="entry name" value="Ribonuclease H-like superfamily/Ribonuclease H"/>
    <property type="match status" value="1"/>
</dbReference>
<evidence type="ECO:0000313" key="3">
    <source>
        <dbReference type="EMBL" id="MCJ2181093.1"/>
    </source>
</evidence>
<dbReference type="RefSeq" id="WP_243996589.1">
    <property type="nucleotide sequence ID" value="NZ_JALHLE010000072.1"/>
</dbReference>
<protein>
    <submittedName>
        <fullName evidence="3">IS3 family transposase</fullName>
    </submittedName>
</protein>
<sequence length="389" mass="44521">MARKHKPEEIISRLREAEIVLAQGGTVADACRRIGVTEQSYYRWRKEYGGLKMDQARRMKDLEKENARLRRAVSDLTLDKLILQEAAPGKLLSPARRRRCIDHIRGMMAVSERRLCRVLGQQRSTQRKVPRGADDEAALTEDIIALARQYGRYGYRRVTALLRDAGWHVNRKRVERIWRREGLKVPQKQPKRGRLWLNDGSCIRLRPEYPGHVWSYDFVEGRTHDGRKFRILSIIDEASRECLALPVARRLRSEDVLAALAELFITRGPPAHIRSDNGPEFIANAVQEWLARIGVKTLYITPGSPWENGYCESFNGSMRDELLNGEIFYTLAEAQILIEAWRRHYNTVRPHSSLGYPPPAPEAATPPWLSSGSASLHLRPAMAPEAVLH</sequence>
<evidence type="ECO:0000313" key="4">
    <source>
        <dbReference type="Proteomes" id="UP001162880"/>
    </source>
</evidence>
<dbReference type="SUPFAM" id="SSF53098">
    <property type="entry name" value="Ribonuclease H-like"/>
    <property type="match status" value="1"/>
</dbReference>
<dbReference type="InterPro" id="IPR025948">
    <property type="entry name" value="HTH-like_dom"/>
</dbReference>
<dbReference type="SUPFAM" id="SSF46689">
    <property type="entry name" value="Homeodomain-like"/>
    <property type="match status" value="1"/>
</dbReference>
<dbReference type="Pfam" id="PF13276">
    <property type="entry name" value="HTH_21"/>
    <property type="match status" value="1"/>
</dbReference>
<feature type="coiled-coil region" evidence="1">
    <location>
        <begin position="52"/>
        <end position="79"/>
    </location>
</feature>
<dbReference type="PANTHER" id="PTHR47515:SF1">
    <property type="entry name" value="BLR2054 PROTEIN"/>
    <property type="match status" value="1"/>
</dbReference>
<dbReference type="Proteomes" id="UP001162880">
    <property type="component" value="Unassembled WGS sequence"/>
</dbReference>
<comment type="caution">
    <text evidence="3">The sequence shown here is derived from an EMBL/GenBank/DDBJ whole genome shotgun (WGS) entry which is preliminary data.</text>
</comment>
<dbReference type="PANTHER" id="PTHR47515">
    <property type="entry name" value="LOW CALCIUM RESPONSE LOCUS PROTEIN T"/>
    <property type="match status" value="1"/>
</dbReference>
<dbReference type="InterPro" id="IPR036397">
    <property type="entry name" value="RNaseH_sf"/>
</dbReference>
<dbReference type="NCBIfam" id="NF033516">
    <property type="entry name" value="transpos_IS3"/>
    <property type="match status" value="1"/>
</dbReference>
<proteinExistence type="predicted"/>
<gene>
    <name evidence="3" type="ORF">MTR64_21250</name>
</gene>
<accession>A0ABT0B7V6</accession>
<name>A0ABT0B7V6_9SPHN</name>
<dbReference type="InterPro" id="IPR012337">
    <property type="entry name" value="RNaseH-like_sf"/>
</dbReference>
<dbReference type="InterPro" id="IPR048020">
    <property type="entry name" value="Transpos_IS3"/>
</dbReference>
<feature type="domain" description="Integrase catalytic" evidence="2">
    <location>
        <begin position="206"/>
        <end position="366"/>
    </location>
</feature>
<keyword evidence="4" id="KW-1185">Reference proteome</keyword>
<dbReference type="Pfam" id="PF13683">
    <property type="entry name" value="rve_3"/>
    <property type="match status" value="1"/>
</dbReference>
<dbReference type="InterPro" id="IPR001584">
    <property type="entry name" value="Integrase_cat-core"/>
</dbReference>
<keyword evidence="1" id="KW-0175">Coiled coil</keyword>